<dbReference type="PANTHER" id="PTHR22888:SF9">
    <property type="entry name" value="CYTOCHROME C OXIDASE SUBUNIT 2"/>
    <property type="match status" value="1"/>
</dbReference>
<comment type="similarity">
    <text evidence="2 18">Belongs to the cytochrome c oxidase subunit 2 family.</text>
</comment>
<keyword evidence="15 18" id="KW-0496">Mitochondrion</keyword>
<dbReference type="PROSITE" id="PS50857">
    <property type="entry name" value="COX2_CUA"/>
    <property type="match status" value="1"/>
</dbReference>
<dbReference type="InterPro" id="IPR002429">
    <property type="entry name" value="CcO_II-like_C"/>
</dbReference>
<dbReference type="InterPro" id="IPR045187">
    <property type="entry name" value="CcO_II"/>
</dbReference>
<protein>
    <recommendedName>
        <fullName evidence="4 18">Cytochrome c oxidase subunit 2</fullName>
    </recommendedName>
</protein>
<keyword evidence="16 18" id="KW-0472">Membrane</keyword>
<evidence type="ECO:0000256" key="19">
    <source>
        <dbReference type="SAM" id="Phobius"/>
    </source>
</evidence>
<comment type="subcellular location">
    <subcellularLocation>
        <location evidence="1 18">Mitochondrion inner membrane</location>
        <topology evidence="1 18">Multi-pass membrane protein</topology>
    </subcellularLocation>
</comment>
<keyword evidence="12 18" id="KW-0249">Electron transport</keyword>
<evidence type="ECO:0000256" key="10">
    <source>
        <dbReference type="ARBA" id="ARBA00022842"/>
    </source>
</evidence>
<dbReference type="CDD" id="cd13912">
    <property type="entry name" value="CcO_II_C"/>
    <property type="match status" value="1"/>
</dbReference>
<keyword evidence="5 18" id="KW-0813">Transport</keyword>
<evidence type="ECO:0000256" key="18">
    <source>
        <dbReference type="RuleBase" id="RU000457"/>
    </source>
</evidence>
<dbReference type="SUPFAM" id="SSF49503">
    <property type="entry name" value="Cupredoxins"/>
    <property type="match status" value="1"/>
</dbReference>
<evidence type="ECO:0000256" key="9">
    <source>
        <dbReference type="ARBA" id="ARBA00022792"/>
    </source>
</evidence>
<keyword evidence="7 18" id="KW-0812">Transmembrane</keyword>
<dbReference type="EMBL" id="MW281320">
    <property type="protein sequence ID" value="QQX28001.1"/>
    <property type="molecule type" value="Genomic_DNA"/>
</dbReference>
<evidence type="ECO:0000256" key="6">
    <source>
        <dbReference type="ARBA" id="ARBA00022660"/>
    </source>
</evidence>
<dbReference type="InterPro" id="IPR001505">
    <property type="entry name" value="Copper_CuA"/>
</dbReference>
<evidence type="ECO:0000259" key="20">
    <source>
        <dbReference type="PROSITE" id="PS50857"/>
    </source>
</evidence>
<evidence type="ECO:0000256" key="2">
    <source>
        <dbReference type="ARBA" id="ARBA00007866"/>
    </source>
</evidence>
<evidence type="ECO:0000256" key="12">
    <source>
        <dbReference type="ARBA" id="ARBA00022982"/>
    </source>
</evidence>
<dbReference type="AlphaFoldDB" id="A0A7U0M7T2"/>
<evidence type="ECO:0000313" key="22">
    <source>
        <dbReference type="EMBL" id="QQX28001.1"/>
    </source>
</evidence>
<dbReference type="Gene3D" id="1.10.287.90">
    <property type="match status" value="1"/>
</dbReference>
<reference evidence="22" key="1">
    <citation type="submission" date="2020-11" db="EMBL/GenBank/DDBJ databases">
        <title>First mtgenome sequences from three genera and phylogenetic relationships of the family Apidae based on mtgenome sequences (Hymenoptera: Apoidea).</title>
        <authorList>
            <person name="Wen Z."/>
            <person name="Chen B."/>
        </authorList>
    </citation>
    <scope>NUCLEOTIDE SEQUENCE</scope>
</reference>
<dbReference type="GO" id="GO:0042773">
    <property type="term" value="P:ATP synthesis coupled electron transport"/>
    <property type="evidence" value="ECO:0007669"/>
    <property type="project" value="TreeGrafter"/>
</dbReference>
<evidence type="ECO:0000259" key="21">
    <source>
        <dbReference type="PROSITE" id="PS50999"/>
    </source>
</evidence>
<keyword evidence="6 18" id="KW-0679">Respiratory chain</keyword>
<evidence type="ECO:0000256" key="11">
    <source>
        <dbReference type="ARBA" id="ARBA00022967"/>
    </source>
</evidence>
<dbReference type="GO" id="GO:0005507">
    <property type="term" value="F:copper ion binding"/>
    <property type="evidence" value="ECO:0007669"/>
    <property type="project" value="InterPro"/>
</dbReference>
<sequence>MSTWLMFGFQDSNSPYADNLIVFHNLIMMVMTSIVVFTGLVFLNICNNTMTNRYFLKNHFLEIVWTVIPIFVLLIICFPSLKILYYIDEVLNPYFTIKVIGHQWYWSYFYPEFSDVNFDSYMLTDMDLDLSGFRLLDVDNRMVVPMNFPIRMVLTSDDVIHSWAVQSLGIKVDVIPGRINQANLYCFRPGVFFGQCSEICGMNHSFMPIVIESTSFLYFNNWLYSH</sequence>
<dbReference type="InterPro" id="IPR036257">
    <property type="entry name" value="Cyt_c_oxidase_su2_TM_sf"/>
</dbReference>
<feature type="transmembrane region" description="Helical" evidence="19">
    <location>
        <begin position="20"/>
        <end position="43"/>
    </location>
</feature>
<proteinExistence type="inferred from homology"/>
<comment type="cofactor">
    <cofactor evidence="18">
        <name>Cu cation</name>
        <dbReference type="ChEBI" id="CHEBI:23378"/>
    </cofactor>
    <text evidence="18">Binds a copper A center.</text>
</comment>
<name>A0A7U0M7T2_9HYME</name>
<evidence type="ECO:0000256" key="13">
    <source>
        <dbReference type="ARBA" id="ARBA00022989"/>
    </source>
</evidence>
<keyword evidence="10" id="KW-0460">Magnesium</keyword>
<dbReference type="InterPro" id="IPR034210">
    <property type="entry name" value="CcO_II_C"/>
</dbReference>
<keyword evidence="11" id="KW-1278">Translocase</keyword>
<keyword evidence="8 18" id="KW-0479">Metal-binding</keyword>
<evidence type="ECO:0000256" key="4">
    <source>
        <dbReference type="ARBA" id="ARBA00015946"/>
    </source>
</evidence>
<feature type="transmembrane region" description="Helical" evidence="19">
    <location>
        <begin position="63"/>
        <end position="87"/>
    </location>
</feature>
<evidence type="ECO:0000256" key="1">
    <source>
        <dbReference type="ARBA" id="ARBA00004448"/>
    </source>
</evidence>
<feature type="domain" description="Cytochrome oxidase subunit II transmembrane region profile" evidence="21">
    <location>
        <begin position="1"/>
        <end position="91"/>
    </location>
</feature>
<dbReference type="RefSeq" id="YP_010154766.1">
    <property type="nucleotide sequence ID" value="NC_057194.1"/>
</dbReference>
<comment type="function">
    <text evidence="18">Component of the cytochrome c oxidase, the last enzyme in the mitochondrial electron transport chain which drives oxidative phosphorylation. The respiratory chain contains 3 multisubunit complexes succinate dehydrogenase (complex II, CII), ubiquinol-cytochrome c oxidoreductase (cytochrome b-c1 complex, complex III, CIII) and cytochrome c oxidase (complex IV, CIV), that cooperate to transfer electrons derived from NADH and succinate to molecular oxygen, creating an electrochemical gradient over the inner membrane that drives transmembrane transport and the ATP synthase. Cytochrome c oxidase is the component of the respiratory chain that catalyzes the reduction of oxygen to water. Electrons originating from reduced cytochrome c in the intermembrane space (IMS) are transferred via the dinuclear copper A center (CU(A)) of subunit 2 and heme A of subunit 1 to the active site in subunit 1, a binuclear center (BNC) formed by heme A3 and copper B (CU(B)). The BNC reduces molecular oxygen to 2 water molecules using 4 electrons from cytochrome c in the IMS and 4 protons from the mitochondrial matrix.</text>
</comment>
<organism evidence="22">
    <name type="scientific">Amegilla calceifera</name>
    <dbReference type="NCBI Taxonomy" id="597987"/>
    <lineage>
        <taxon>Eukaryota</taxon>
        <taxon>Metazoa</taxon>
        <taxon>Ecdysozoa</taxon>
        <taxon>Arthropoda</taxon>
        <taxon>Hexapoda</taxon>
        <taxon>Insecta</taxon>
        <taxon>Pterygota</taxon>
        <taxon>Neoptera</taxon>
        <taxon>Endopterygota</taxon>
        <taxon>Hymenoptera</taxon>
        <taxon>Apocrita</taxon>
        <taxon>Aculeata</taxon>
        <taxon>Apoidea</taxon>
        <taxon>Anthophila</taxon>
        <taxon>Apidae</taxon>
        <taxon>Amegilla</taxon>
    </lineage>
</organism>
<evidence type="ECO:0000256" key="14">
    <source>
        <dbReference type="ARBA" id="ARBA00023008"/>
    </source>
</evidence>
<dbReference type="PROSITE" id="PS50999">
    <property type="entry name" value="COX2_TM"/>
    <property type="match status" value="1"/>
</dbReference>
<dbReference type="GeneID" id="67157468"/>
<evidence type="ECO:0000256" key="17">
    <source>
        <dbReference type="ARBA" id="ARBA00049512"/>
    </source>
</evidence>
<evidence type="ECO:0000256" key="8">
    <source>
        <dbReference type="ARBA" id="ARBA00022723"/>
    </source>
</evidence>
<evidence type="ECO:0000256" key="3">
    <source>
        <dbReference type="ARBA" id="ARBA00011164"/>
    </source>
</evidence>
<feature type="domain" description="Cytochrome oxidase subunit II copper A binding" evidence="20">
    <location>
        <begin position="92"/>
        <end position="225"/>
    </location>
</feature>
<accession>A0A7U0M7T2</accession>
<dbReference type="FunFam" id="2.60.40.420:FF:000001">
    <property type="entry name" value="Cytochrome c oxidase subunit 2"/>
    <property type="match status" value="1"/>
</dbReference>
<dbReference type="Gene3D" id="2.60.40.420">
    <property type="entry name" value="Cupredoxins - blue copper proteins"/>
    <property type="match status" value="1"/>
</dbReference>
<dbReference type="PRINTS" id="PR01166">
    <property type="entry name" value="CYCOXIDASEII"/>
</dbReference>
<dbReference type="GO" id="GO:0005743">
    <property type="term" value="C:mitochondrial inner membrane"/>
    <property type="evidence" value="ECO:0007669"/>
    <property type="project" value="UniProtKB-SubCell"/>
</dbReference>
<comment type="catalytic activity">
    <reaction evidence="17">
        <text>4 Fe(II)-[cytochrome c] + O2 + 8 H(+)(in) = 4 Fe(III)-[cytochrome c] + 2 H2O + 4 H(+)(out)</text>
        <dbReference type="Rhea" id="RHEA:11436"/>
        <dbReference type="Rhea" id="RHEA-COMP:10350"/>
        <dbReference type="Rhea" id="RHEA-COMP:14399"/>
        <dbReference type="ChEBI" id="CHEBI:15377"/>
        <dbReference type="ChEBI" id="CHEBI:15378"/>
        <dbReference type="ChEBI" id="CHEBI:15379"/>
        <dbReference type="ChEBI" id="CHEBI:29033"/>
        <dbReference type="ChEBI" id="CHEBI:29034"/>
        <dbReference type="EC" id="7.1.1.9"/>
    </reaction>
    <physiologicalReaction direction="left-to-right" evidence="17">
        <dbReference type="Rhea" id="RHEA:11437"/>
    </physiologicalReaction>
</comment>
<dbReference type="Pfam" id="PF02790">
    <property type="entry name" value="COX2_TM"/>
    <property type="match status" value="1"/>
</dbReference>
<dbReference type="PANTHER" id="PTHR22888">
    <property type="entry name" value="CYTOCHROME C OXIDASE, SUBUNIT II"/>
    <property type="match status" value="1"/>
</dbReference>
<dbReference type="SUPFAM" id="SSF81464">
    <property type="entry name" value="Cytochrome c oxidase subunit II-like, transmembrane region"/>
    <property type="match status" value="1"/>
</dbReference>
<evidence type="ECO:0000256" key="5">
    <source>
        <dbReference type="ARBA" id="ARBA00022448"/>
    </source>
</evidence>
<keyword evidence="13 19" id="KW-1133">Transmembrane helix</keyword>
<gene>
    <name evidence="22" type="primary">cox2</name>
</gene>
<dbReference type="Pfam" id="PF00116">
    <property type="entry name" value="COX2"/>
    <property type="match status" value="1"/>
</dbReference>
<keyword evidence="14 18" id="KW-0186">Copper</keyword>
<comment type="subunit">
    <text evidence="3">Component of the cytochrome c oxidase (complex IV, CIV), a multisubunit enzyme composed of a catalytic core of 3 subunits and several supernumerary subunits. The complex exists as a monomer or a dimer and forms supercomplexes (SCs) in the inner mitochondrial membrane with ubiquinol-cytochrome c oxidoreductase (cytochrome b-c1 complex, complex III, CIII).</text>
</comment>
<evidence type="ECO:0000256" key="16">
    <source>
        <dbReference type="ARBA" id="ARBA00023136"/>
    </source>
</evidence>
<evidence type="ECO:0000256" key="7">
    <source>
        <dbReference type="ARBA" id="ARBA00022692"/>
    </source>
</evidence>
<dbReference type="InterPro" id="IPR008972">
    <property type="entry name" value="Cupredoxin"/>
</dbReference>
<dbReference type="InterPro" id="IPR011759">
    <property type="entry name" value="Cyt_c_oxidase_su2_TM_dom"/>
</dbReference>
<keyword evidence="9 18" id="KW-0999">Mitochondrion inner membrane</keyword>
<evidence type="ECO:0000256" key="15">
    <source>
        <dbReference type="ARBA" id="ARBA00023128"/>
    </source>
</evidence>
<dbReference type="GO" id="GO:0004129">
    <property type="term" value="F:cytochrome-c oxidase activity"/>
    <property type="evidence" value="ECO:0007669"/>
    <property type="project" value="UniProtKB-EC"/>
</dbReference>
<dbReference type="PROSITE" id="PS00078">
    <property type="entry name" value="COX2"/>
    <property type="match status" value="1"/>
</dbReference>
<geneLocation type="mitochondrion" evidence="22"/>